<name>A0A4S8QYZ6_9HELO</name>
<dbReference type="OrthoDB" id="3764604at2759"/>
<dbReference type="AlphaFoldDB" id="A0A4S8QYZ6"/>
<evidence type="ECO:0000313" key="2">
    <source>
        <dbReference type="EMBL" id="THV48895.1"/>
    </source>
</evidence>
<protein>
    <recommendedName>
        <fullName evidence="4">Extracellular membrane protein CFEM domain-containing protein</fullName>
    </recommendedName>
</protein>
<evidence type="ECO:0000256" key="1">
    <source>
        <dbReference type="SAM" id="SignalP"/>
    </source>
</evidence>
<proteinExistence type="predicted"/>
<reference evidence="2 3" key="1">
    <citation type="submission" date="2017-12" db="EMBL/GenBank/DDBJ databases">
        <title>Comparative genomics of Botrytis spp.</title>
        <authorList>
            <person name="Valero-Jimenez C.A."/>
            <person name="Tapia P."/>
            <person name="Veloso J."/>
            <person name="Silva-Moreno E."/>
            <person name="Staats M."/>
            <person name="Valdes J.H."/>
            <person name="Van Kan J.A.L."/>
        </authorList>
    </citation>
    <scope>NUCLEOTIDE SEQUENCE [LARGE SCALE GENOMIC DNA]</scope>
    <source>
        <strain evidence="2 3">MUCL435</strain>
    </source>
</reference>
<evidence type="ECO:0000313" key="3">
    <source>
        <dbReference type="Proteomes" id="UP000308671"/>
    </source>
</evidence>
<dbReference type="EMBL" id="PQXL01000222">
    <property type="protein sequence ID" value="THV48895.1"/>
    <property type="molecule type" value="Genomic_DNA"/>
</dbReference>
<keyword evidence="1" id="KW-0732">Signal</keyword>
<feature type="signal peptide" evidence="1">
    <location>
        <begin position="1"/>
        <end position="18"/>
    </location>
</feature>
<keyword evidence="3" id="KW-1185">Reference proteome</keyword>
<organism evidence="2 3">
    <name type="scientific">Botrytis galanthina</name>
    <dbReference type="NCBI Taxonomy" id="278940"/>
    <lineage>
        <taxon>Eukaryota</taxon>
        <taxon>Fungi</taxon>
        <taxon>Dikarya</taxon>
        <taxon>Ascomycota</taxon>
        <taxon>Pezizomycotina</taxon>
        <taxon>Leotiomycetes</taxon>
        <taxon>Helotiales</taxon>
        <taxon>Sclerotiniaceae</taxon>
        <taxon>Botrytis</taxon>
    </lineage>
</organism>
<gene>
    <name evidence="2" type="ORF">BGAL_0222g00150</name>
</gene>
<dbReference type="Proteomes" id="UP000308671">
    <property type="component" value="Unassembled WGS sequence"/>
</dbReference>
<sequence>MKASISLVILAIATLGMGSVIESRQSTWGPYTCPTKAQCEASCEAAGLASISVDMVYAANDCKNAWTNCACDY</sequence>
<evidence type="ECO:0008006" key="4">
    <source>
        <dbReference type="Google" id="ProtNLM"/>
    </source>
</evidence>
<accession>A0A4S8QYZ6</accession>
<comment type="caution">
    <text evidence="2">The sequence shown here is derived from an EMBL/GenBank/DDBJ whole genome shotgun (WGS) entry which is preliminary data.</text>
</comment>
<feature type="chain" id="PRO_5020975589" description="Extracellular membrane protein CFEM domain-containing protein" evidence="1">
    <location>
        <begin position="19"/>
        <end position="73"/>
    </location>
</feature>